<dbReference type="SUPFAM" id="SSF53850">
    <property type="entry name" value="Periplasmic binding protein-like II"/>
    <property type="match status" value="1"/>
</dbReference>
<evidence type="ECO:0000259" key="5">
    <source>
        <dbReference type="PROSITE" id="PS50931"/>
    </source>
</evidence>
<dbReference type="PANTHER" id="PTHR30346">
    <property type="entry name" value="TRANSCRIPTIONAL DUAL REGULATOR HCAR-RELATED"/>
    <property type="match status" value="1"/>
</dbReference>
<protein>
    <submittedName>
        <fullName evidence="6">LysR family transcriptional regulator</fullName>
    </submittedName>
</protein>
<dbReference type="GO" id="GO:0032993">
    <property type="term" value="C:protein-DNA complex"/>
    <property type="evidence" value="ECO:0007669"/>
    <property type="project" value="TreeGrafter"/>
</dbReference>
<evidence type="ECO:0000256" key="3">
    <source>
        <dbReference type="ARBA" id="ARBA00023125"/>
    </source>
</evidence>
<comment type="caution">
    <text evidence="6">The sequence shown here is derived from an EMBL/GenBank/DDBJ whole genome shotgun (WGS) entry which is preliminary data.</text>
</comment>
<accession>A0A919SB58</accession>
<dbReference type="GO" id="GO:0003677">
    <property type="term" value="F:DNA binding"/>
    <property type="evidence" value="ECO:0007669"/>
    <property type="project" value="UniProtKB-KW"/>
</dbReference>
<evidence type="ECO:0000256" key="4">
    <source>
        <dbReference type="ARBA" id="ARBA00023163"/>
    </source>
</evidence>
<keyword evidence="3" id="KW-0238">DNA-binding</keyword>
<dbReference type="PROSITE" id="PS50931">
    <property type="entry name" value="HTH_LYSR"/>
    <property type="match status" value="1"/>
</dbReference>
<comment type="similarity">
    <text evidence="1">Belongs to the LysR transcriptional regulatory family.</text>
</comment>
<gene>
    <name evidence="6" type="ORF">Aco04nite_10330</name>
</gene>
<keyword evidence="4" id="KW-0804">Transcription</keyword>
<keyword evidence="2" id="KW-0805">Transcription regulation</keyword>
<dbReference type="Gene3D" id="3.40.190.10">
    <property type="entry name" value="Periplasmic binding protein-like II"/>
    <property type="match status" value="2"/>
</dbReference>
<proteinExistence type="inferred from homology"/>
<evidence type="ECO:0000256" key="1">
    <source>
        <dbReference type="ARBA" id="ARBA00009437"/>
    </source>
</evidence>
<reference evidence="6" key="1">
    <citation type="submission" date="2021-03" db="EMBL/GenBank/DDBJ databases">
        <title>Whole genome shotgun sequence of Actinoplanes consettensis NBRC 14913.</title>
        <authorList>
            <person name="Komaki H."/>
            <person name="Tamura T."/>
        </authorList>
    </citation>
    <scope>NUCLEOTIDE SEQUENCE</scope>
    <source>
        <strain evidence="6">NBRC 14913</strain>
    </source>
</reference>
<dbReference type="SUPFAM" id="SSF46785">
    <property type="entry name" value="Winged helix' DNA-binding domain"/>
    <property type="match status" value="1"/>
</dbReference>
<dbReference type="Gene3D" id="1.10.10.10">
    <property type="entry name" value="Winged helix-like DNA-binding domain superfamily/Winged helix DNA-binding domain"/>
    <property type="match status" value="1"/>
</dbReference>
<evidence type="ECO:0000313" key="7">
    <source>
        <dbReference type="Proteomes" id="UP000680865"/>
    </source>
</evidence>
<evidence type="ECO:0000256" key="2">
    <source>
        <dbReference type="ARBA" id="ARBA00023015"/>
    </source>
</evidence>
<dbReference type="Pfam" id="PF03466">
    <property type="entry name" value="LysR_substrate"/>
    <property type="match status" value="1"/>
</dbReference>
<dbReference type="InterPro" id="IPR005119">
    <property type="entry name" value="LysR_subst-bd"/>
</dbReference>
<dbReference type="InterPro" id="IPR036388">
    <property type="entry name" value="WH-like_DNA-bd_sf"/>
</dbReference>
<evidence type="ECO:0000313" key="6">
    <source>
        <dbReference type="EMBL" id="GIM68320.1"/>
    </source>
</evidence>
<feature type="domain" description="HTH lysR-type" evidence="5">
    <location>
        <begin position="1"/>
        <end position="56"/>
    </location>
</feature>
<dbReference type="EMBL" id="BOQP01000004">
    <property type="protein sequence ID" value="GIM68320.1"/>
    <property type="molecule type" value="Genomic_DNA"/>
</dbReference>
<dbReference type="PANTHER" id="PTHR30346:SF29">
    <property type="entry name" value="LYSR SUBSTRATE-BINDING"/>
    <property type="match status" value="1"/>
</dbReference>
<dbReference type="InterPro" id="IPR036390">
    <property type="entry name" value="WH_DNA-bd_sf"/>
</dbReference>
<organism evidence="6 7">
    <name type="scientific">Winogradskya consettensis</name>
    <dbReference type="NCBI Taxonomy" id="113560"/>
    <lineage>
        <taxon>Bacteria</taxon>
        <taxon>Bacillati</taxon>
        <taxon>Actinomycetota</taxon>
        <taxon>Actinomycetes</taxon>
        <taxon>Micromonosporales</taxon>
        <taxon>Micromonosporaceae</taxon>
        <taxon>Winogradskya</taxon>
    </lineage>
</organism>
<dbReference type="GO" id="GO:0003700">
    <property type="term" value="F:DNA-binding transcription factor activity"/>
    <property type="evidence" value="ECO:0007669"/>
    <property type="project" value="InterPro"/>
</dbReference>
<dbReference type="Pfam" id="PF00126">
    <property type="entry name" value="HTH_1"/>
    <property type="match status" value="1"/>
</dbReference>
<name>A0A919SB58_9ACTN</name>
<sequence length="307" mass="32367">MRRLRVLRELSRHGTVTAAAQALHLTPSAVSQQLAALSREAGVPLIESAGRRVRLTNAAQILLRHADEIFARIELAQADIAASTGGGAAGQVALGGFAATLSGLALPALRSLRDTSPLLRLRLLEVEHPEALDLLVRGDLDIVLMVESRQGPPATDRRFHRQPLLTDVFDIALPAEHPAATSAVVSLADLAEDPWILPRAGACLDVSMATCAAAGFTPHVVHSIGDWDGVMTAVSLGLGVALVSRLASVAPRPGVVIRGLEVDRPARHITAVLRRGSERAPHLAAVLNELGTAARRLDRADLLNVPG</sequence>
<dbReference type="InterPro" id="IPR000847">
    <property type="entry name" value="LysR_HTH_N"/>
</dbReference>
<dbReference type="Proteomes" id="UP000680865">
    <property type="component" value="Unassembled WGS sequence"/>
</dbReference>
<dbReference type="AlphaFoldDB" id="A0A919SB58"/>
<keyword evidence="7" id="KW-1185">Reference proteome</keyword>